<protein>
    <submittedName>
        <fullName evidence="1">Uncharacterized protein</fullName>
    </submittedName>
</protein>
<evidence type="ECO:0000313" key="1">
    <source>
        <dbReference type="EMBL" id="EPS32905.1"/>
    </source>
</evidence>
<sequence length="180" mass="20982">MTSKSNAVQEAYNAGVFEGNRHALYRDIFRWSQDLRRGEQIHMNIASKLDDFSKGWRTGQLQDIAQLNLKSDFDVQRYICHKVERLCDVMEWVADILRRRLATEWDIADMLVAISVHVGRSRYLCMRTSLPDPCADGLDAFAAEEHEFWWKVHRNWFVREISSSLMESMGCRCCRCADGV</sequence>
<keyword evidence="2" id="KW-1185">Reference proteome</keyword>
<reference evidence="1 2" key="1">
    <citation type="journal article" date="2013" name="PLoS ONE">
        <title>Genomic and secretomic analyses reveal unique features of the lignocellulolytic enzyme system of Penicillium decumbens.</title>
        <authorList>
            <person name="Liu G."/>
            <person name="Zhang L."/>
            <person name="Wei X."/>
            <person name="Zou G."/>
            <person name="Qin Y."/>
            <person name="Ma L."/>
            <person name="Li J."/>
            <person name="Zheng H."/>
            <person name="Wang S."/>
            <person name="Wang C."/>
            <person name="Xun L."/>
            <person name="Zhao G.-P."/>
            <person name="Zhou Z."/>
            <person name="Qu Y."/>
        </authorList>
    </citation>
    <scope>NUCLEOTIDE SEQUENCE [LARGE SCALE GENOMIC DNA]</scope>
    <source>
        <strain evidence="2">114-2 / CGMCC 5302</strain>
    </source>
</reference>
<dbReference type="OrthoDB" id="4306265at2759"/>
<organism evidence="1 2">
    <name type="scientific">Penicillium oxalicum (strain 114-2 / CGMCC 5302)</name>
    <name type="common">Penicillium decumbens</name>
    <dbReference type="NCBI Taxonomy" id="933388"/>
    <lineage>
        <taxon>Eukaryota</taxon>
        <taxon>Fungi</taxon>
        <taxon>Dikarya</taxon>
        <taxon>Ascomycota</taxon>
        <taxon>Pezizomycotina</taxon>
        <taxon>Eurotiomycetes</taxon>
        <taxon>Eurotiomycetidae</taxon>
        <taxon>Eurotiales</taxon>
        <taxon>Aspergillaceae</taxon>
        <taxon>Penicillium</taxon>
    </lineage>
</organism>
<evidence type="ECO:0000313" key="2">
    <source>
        <dbReference type="Proteomes" id="UP000019376"/>
    </source>
</evidence>
<name>S7ZQA9_PENO1</name>
<dbReference type="EMBL" id="KB644414">
    <property type="protein sequence ID" value="EPS32905.1"/>
    <property type="molecule type" value="Genomic_DNA"/>
</dbReference>
<dbReference type="HOGENOM" id="CLU_1496734_0_0_1"/>
<accession>S7ZQA9</accession>
<gene>
    <name evidence="1" type="ORF">PDE_07866</name>
</gene>
<dbReference type="AlphaFoldDB" id="S7ZQA9"/>
<dbReference type="Proteomes" id="UP000019376">
    <property type="component" value="Unassembled WGS sequence"/>
</dbReference>
<proteinExistence type="predicted"/>